<dbReference type="GO" id="GO:0140359">
    <property type="term" value="F:ABC-type transporter activity"/>
    <property type="evidence" value="ECO:0007669"/>
    <property type="project" value="InterPro"/>
</dbReference>
<keyword evidence="5 11" id="KW-0067">ATP-binding</keyword>
<keyword evidence="12" id="KW-1185">Reference proteome</keyword>
<protein>
    <submittedName>
        <fullName evidence="11">ATP-binding cassette domain-containing protein</fullName>
    </submittedName>
</protein>
<feature type="transmembrane region" description="Helical" evidence="8">
    <location>
        <begin position="797"/>
        <end position="814"/>
    </location>
</feature>
<dbReference type="AlphaFoldDB" id="A0A8J7AIV1"/>
<dbReference type="InterPro" id="IPR027417">
    <property type="entry name" value="P-loop_NTPase"/>
</dbReference>
<dbReference type="InterPro" id="IPR013525">
    <property type="entry name" value="ABC2_TM"/>
</dbReference>
<dbReference type="InterPro" id="IPR003593">
    <property type="entry name" value="AAA+_ATPase"/>
</dbReference>
<evidence type="ECO:0000259" key="10">
    <source>
        <dbReference type="PROSITE" id="PS50893"/>
    </source>
</evidence>
<feature type="domain" description="FHA" evidence="9">
    <location>
        <begin position="153"/>
        <end position="206"/>
    </location>
</feature>
<dbReference type="SUPFAM" id="SSF52540">
    <property type="entry name" value="P-loop containing nucleoside triphosphate hydrolases"/>
    <property type="match status" value="1"/>
</dbReference>
<dbReference type="InterPro" id="IPR017871">
    <property type="entry name" value="ABC_transporter-like_CS"/>
</dbReference>
<accession>A0A8J7AIV1</accession>
<dbReference type="SMART" id="SM00240">
    <property type="entry name" value="FHA"/>
    <property type="match status" value="2"/>
</dbReference>
<dbReference type="Pfam" id="PF00005">
    <property type="entry name" value="ABC_tran"/>
    <property type="match status" value="1"/>
</dbReference>
<dbReference type="Pfam" id="PF01061">
    <property type="entry name" value="ABC2_membrane"/>
    <property type="match status" value="1"/>
</dbReference>
<feature type="transmembrane region" description="Helical" evidence="8">
    <location>
        <begin position="564"/>
        <end position="582"/>
    </location>
</feature>
<dbReference type="PROSITE" id="PS50006">
    <property type="entry name" value="FHA_DOMAIN"/>
    <property type="match status" value="2"/>
</dbReference>
<feature type="domain" description="ABC transporter" evidence="10">
    <location>
        <begin position="243"/>
        <end position="478"/>
    </location>
</feature>
<evidence type="ECO:0000256" key="5">
    <source>
        <dbReference type="ARBA" id="ARBA00022840"/>
    </source>
</evidence>
<gene>
    <name evidence="11" type="ORF">IQ241_21755</name>
</gene>
<keyword evidence="4" id="KW-0547">Nucleotide-binding</keyword>
<evidence type="ECO:0000256" key="1">
    <source>
        <dbReference type="ARBA" id="ARBA00004141"/>
    </source>
</evidence>
<evidence type="ECO:0000256" key="3">
    <source>
        <dbReference type="ARBA" id="ARBA00022692"/>
    </source>
</evidence>
<dbReference type="InterPro" id="IPR050352">
    <property type="entry name" value="ABCG_transporters"/>
</dbReference>
<dbReference type="Pfam" id="PF00498">
    <property type="entry name" value="FHA"/>
    <property type="match status" value="2"/>
</dbReference>
<dbReference type="PANTHER" id="PTHR48041">
    <property type="entry name" value="ABC TRANSPORTER G FAMILY MEMBER 28"/>
    <property type="match status" value="1"/>
</dbReference>
<reference evidence="11" key="1">
    <citation type="submission" date="2020-10" db="EMBL/GenBank/DDBJ databases">
        <authorList>
            <person name="Castelo-Branco R."/>
            <person name="Eusebio N."/>
            <person name="Adriana R."/>
            <person name="Vieira A."/>
            <person name="Brugerolle De Fraissinette N."/>
            <person name="Rezende De Castro R."/>
            <person name="Schneider M.P."/>
            <person name="Vasconcelos V."/>
            <person name="Leao P.N."/>
        </authorList>
    </citation>
    <scope>NUCLEOTIDE SEQUENCE</scope>
    <source>
        <strain evidence="11">LEGE 07310</strain>
    </source>
</reference>
<feature type="transmembrane region" description="Helical" evidence="8">
    <location>
        <begin position="602"/>
        <end position="625"/>
    </location>
</feature>
<dbReference type="FunFam" id="3.40.50.300:FF:000474">
    <property type="entry name" value="Putative ABC transporter ATP-binding subunit"/>
    <property type="match status" value="1"/>
</dbReference>
<evidence type="ECO:0000259" key="9">
    <source>
        <dbReference type="PROSITE" id="PS50006"/>
    </source>
</evidence>
<feature type="transmembrane region" description="Helical" evidence="8">
    <location>
        <begin position="719"/>
        <end position="738"/>
    </location>
</feature>
<comment type="subcellular location">
    <subcellularLocation>
        <location evidence="1">Membrane</location>
        <topology evidence="1">Multi-pass membrane protein</topology>
    </subcellularLocation>
</comment>
<dbReference type="PANTHER" id="PTHR48041:SF139">
    <property type="entry name" value="PROTEIN SCARLET"/>
    <property type="match status" value="1"/>
</dbReference>
<evidence type="ECO:0000256" key="2">
    <source>
        <dbReference type="ARBA" id="ARBA00022448"/>
    </source>
</evidence>
<sequence>MADSFQQATSIASNPVLELSSRGQTLRFELSKDLHQLGRDPAWADLEVTHPEWTVMSRRQAVLKREGSNYRIFDGDGHTPSRNGIFVNQTRVTVVEGYLLQDGAQLEIGLAPESRILVNYRSCPSFTSGRPSGSVAQPSRRRLSLENLQEWPVEIGRAPSRDRYAAMELDAPTVSRLHAFLYPDGAGGHVLQDSSANGTFVNGNRIEKRTNLNPGDTIRIGPFALVYDPRMLVLEDTGSQIRLDAHSLLRKVQNKQGNEFTILNDISLVIEPGQLVALVGGSGAGKSTLMKSLVGIEPTTSGVVFLNGENLRQNWGVYRSQIGYVPQDDIVHRNLTVEEVLTYACKLRLPPDADVEQVVNRTLDQIKLPHVRHTFVRNLSGGQRKRVSIGVELLADPKLFFLDEPTSGLDPGLDKEMMRLLRELADQGRTVVLVTHATANIEVCDRIVFLGRGGHLCYFGPPLEALSFFRMPEVDLKYFSDIYIKLDQGSTSEETRTIVQGWSQHYRNSPNYGRYVGASLSAGKPERSKKAKEAVYTGISPLKQLWLLSQRYGQLILRDRLSQILTLISGPIAIAFTALILWNEEPLAQLDPPEPDQASLALRLAFVFSSIAIWIGLSSAVREIVKESAIYTRERLINLGLFSYLGSKLLIWMAIALLQTLLMTVAIWIGFQSPESSLLPWSVGVAITNFLTILASICLSLAISAFVKSENAANNLLPLIMIPQIIFSGVLFDLEGIAQKLSWLMISRWSVGAYGTLIQVNDMATEAIEIPGQDPIEPIFEAVSTYDATWANLGHNWGILAVHMLVYLAAALVLQKRKDLL</sequence>
<keyword evidence="3 8" id="KW-0812">Transmembrane</keyword>
<feature type="transmembrane region" description="Helical" evidence="8">
    <location>
        <begin position="649"/>
        <end position="671"/>
    </location>
</feature>
<dbReference type="SMART" id="SM00382">
    <property type="entry name" value="AAA"/>
    <property type="match status" value="1"/>
</dbReference>
<organism evidence="11 12">
    <name type="scientific">Vasconcelosia minhoensis LEGE 07310</name>
    <dbReference type="NCBI Taxonomy" id="915328"/>
    <lineage>
        <taxon>Bacteria</taxon>
        <taxon>Bacillati</taxon>
        <taxon>Cyanobacteriota</taxon>
        <taxon>Cyanophyceae</taxon>
        <taxon>Nodosilineales</taxon>
        <taxon>Cymatolegaceae</taxon>
        <taxon>Vasconcelosia</taxon>
        <taxon>Vasconcelosia minhoensis</taxon>
    </lineage>
</organism>
<evidence type="ECO:0000256" key="8">
    <source>
        <dbReference type="SAM" id="Phobius"/>
    </source>
</evidence>
<keyword evidence="7 8" id="KW-0472">Membrane</keyword>
<proteinExistence type="predicted"/>
<evidence type="ECO:0000313" key="11">
    <source>
        <dbReference type="EMBL" id="MBE9079886.1"/>
    </source>
</evidence>
<keyword evidence="6 8" id="KW-1133">Transmembrane helix</keyword>
<feature type="transmembrane region" description="Helical" evidence="8">
    <location>
        <begin position="683"/>
        <end position="707"/>
    </location>
</feature>
<dbReference type="RefSeq" id="WP_193911293.1">
    <property type="nucleotide sequence ID" value="NZ_JADEXG010000071.1"/>
</dbReference>
<evidence type="ECO:0000313" key="12">
    <source>
        <dbReference type="Proteomes" id="UP000636505"/>
    </source>
</evidence>
<evidence type="ECO:0000256" key="6">
    <source>
        <dbReference type="ARBA" id="ARBA00022989"/>
    </source>
</evidence>
<dbReference type="Proteomes" id="UP000636505">
    <property type="component" value="Unassembled WGS sequence"/>
</dbReference>
<dbReference type="CDD" id="cd00060">
    <property type="entry name" value="FHA"/>
    <property type="match status" value="2"/>
</dbReference>
<feature type="domain" description="FHA" evidence="9">
    <location>
        <begin position="35"/>
        <end position="92"/>
    </location>
</feature>
<dbReference type="GO" id="GO:0016887">
    <property type="term" value="F:ATP hydrolysis activity"/>
    <property type="evidence" value="ECO:0007669"/>
    <property type="project" value="InterPro"/>
</dbReference>
<evidence type="ECO:0000256" key="7">
    <source>
        <dbReference type="ARBA" id="ARBA00023136"/>
    </source>
</evidence>
<dbReference type="PROSITE" id="PS50893">
    <property type="entry name" value="ABC_TRANSPORTER_2"/>
    <property type="match status" value="1"/>
</dbReference>
<dbReference type="InterPro" id="IPR003439">
    <property type="entry name" value="ABC_transporter-like_ATP-bd"/>
</dbReference>
<dbReference type="Gene3D" id="3.40.50.300">
    <property type="entry name" value="P-loop containing nucleotide triphosphate hydrolases"/>
    <property type="match status" value="1"/>
</dbReference>
<dbReference type="Gene3D" id="2.60.200.20">
    <property type="match status" value="2"/>
</dbReference>
<dbReference type="EMBL" id="JADEXG010000071">
    <property type="protein sequence ID" value="MBE9079886.1"/>
    <property type="molecule type" value="Genomic_DNA"/>
</dbReference>
<dbReference type="GO" id="GO:0016020">
    <property type="term" value="C:membrane"/>
    <property type="evidence" value="ECO:0007669"/>
    <property type="project" value="UniProtKB-SubCell"/>
</dbReference>
<comment type="caution">
    <text evidence="11">The sequence shown here is derived from an EMBL/GenBank/DDBJ whole genome shotgun (WGS) entry which is preliminary data.</text>
</comment>
<dbReference type="PROSITE" id="PS00211">
    <property type="entry name" value="ABC_TRANSPORTER_1"/>
    <property type="match status" value="1"/>
</dbReference>
<dbReference type="InterPro" id="IPR008984">
    <property type="entry name" value="SMAD_FHA_dom_sf"/>
</dbReference>
<dbReference type="InterPro" id="IPR000253">
    <property type="entry name" value="FHA_dom"/>
</dbReference>
<keyword evidence="2" id="KW-0813">Transport</keyword>
<name>A0A8J7AIV1_9CYAN</name>
<evidence type="ECO:0000256" key="4">
    <source>
        <dbReference type="ARBA" id="ARBA00022741"/>
    </source>
</evidence>
<dbReference type="GO" id="GO:0005524">
    <property type="term" value="F:ATP binding"/>
    <property type="evidence" value="ECO:0007669"/>
    <property type="project" value="UniProtKB-KW"/>
</dbReference>
<dbReference type="SUPFAM" id="SSF49879">
    <property type="entry name" value="SMAD/FHA domain"/>
    <property type="match status" value="2"/>
</dbReference>